<keyword evidence="2" id="KW-0238">DNA-binding</keyword>
<dbReference type="PRINTS" id="PR00032">
    <property type="entry name" value="HTHARAC"/>
</dbReference>
<dbReference type="SUPFAM" id="SSF46689">
    <property type="entry name" value="Homeodomain-like"/>
    <property type="match status" value="1"/>
</dbReference>
<reference evidence="5 8" key="2">
    <citation type="submission" date="2020-04" db="EMBL/GenBank/DDBJ databases">
        <authorList>
            <person name="De Canck E."/>
        </authorList>
    </citation>
    <scope>NUCLEOTIDE SEQUENCE [LARGE SCALE GENOMIC DNA]</scope>
    <source>
        <strain evidence="5 8">LMG 29660</strain>
    </source>
</reference>
<dbReference type="RefSeq" id="WP_085038201.1">
    <property type="nucleotide sequence ID" value="NZ_CADIKG010000002.1"/>
</dbReference>
<dbReference type="EMBL" id="NBYX01000002">
    <property type="protein sequence ID" value="ORT88117.1"/>
    <property type="molecule type" value="Genomic_DNA"/>
</dbReference>
<dbReference type="PROSITE" id="PS01124">
    <property type="entry name" value="HTH_ARAC_FAMILY_2"/>
    <property type="match status" value="1"/>
</dbReference>
<keyword evidence="7" id="KW-1185">Reference proteome</keyword>
<dbReference type="SMART" id="SM00342">
    <property type="entry name" value="HTH_ARAC"/>
    <property type="match status" value="1"/>
</dbReference>
<dbReference type="Pfam" id="PF12833">
    <property type="entry name" value="HTH_18"/>
    <property type="match status" value="1"/>
</dbReference>
<evidence type="ECO:0000313" key="6">
    <source>
        <dbReference type="EMBL" id="ORT88117.1"/>
    </source>
</evidence>
<keyword evidence="3" id="KW-0804">Transcription</keyword>
<dbReference type="EMBL" id="CADIKG010000002">
    <property type="protein sequence ID" value="CAB3750784.1"/>
    <property type="molecule type" value="Genomic_DNA"/>
</dbReference>
<dbReference type="InterPro" id="IPR050204">
    <property type="entry name" value="AraC_XylS_family_regulators"/>
</dbReference>
<dbReference type="InterPro" id="IPR016161">
    <property type="entry name" value="Ald_DH/histidinol_DH"/>
</dbReference>
<dbReference type="InterPro" id="IPR020449">
    <property type="entry name" value="Tscrpt_reg_AraC-type_HTH"/>
</dbReference>
<dbReference type="InterPro" id="IPR018060">
    <property type="entry name" value="HTH_AraC"/>
</dbReference>
<dbReference type="Gene3D" id="1.10.10.60">
    <property type="entry name" value="Homeodomain-like"/>
    <property type="match status" value="1"/>
</dbReference>
<evidence type="ECO:0000256" key="3">
    <source>
        <dbReference type="ARBA" id="ARBA00023163"/>
    </source>
</evidence>
<dbReference type="AlphaFoldDB" id="A0A1X1PMC4"/>
<dbReference type="PANTHER" id="PTHR46796">
    <property type="entry name" value="HTH-TYPE TRANSCRIPTIONAL ACTIVATOR RHAS-RELATED"/>
    <property type="match status" value="1"/>
</dbReference>
<dbReference type="InterPro" id="IPR009057">
    <property type="entry name" value="Homeodomain-like_sf"/>
</dbReference>
<feature type="domain" description="HTH araC/xylS-type" evidence="4">
    <location>
        <begin position="47"/>
        <end position="147"/>
    </location>
</feature>
<name>A0A1X1PMC4_9BURK</name>
<accession>A0A1X1PMC4</accession>
<dbReference type="GO" id="GO:0003700">
    <property type="term" value="F:DNA-binding transcription factor activity"/>
    <property type="evidence" value="ECO:0007669"/>
    <property type="project" value="InterPro"/>
</dbReference>
<sequence>MTAEYTLQHRIAGEACDAAQGEWFEKFEPCTGLLLARVAAGTDVDIDRAVRAARAAFDRELSPDCIAAAMKVCGRTLYQAFESIGERPQAMIRRLLLEKCHEVLSQAGADGASITRLALQSGFSDPAHFARLFRRRFGVTPPQCRDAAMQDGGGTDASG</sequence>
<evidence type="ECO:0000256" key="2">
    <source>
        <dbReference type="ARBA" id="ARBA00023125"/>
    </source>
</evidence>
<evidence type="ECO:0000256" key="1">
    <source>
        <dbReference type="ARBA" id="ARBA00023015"/>
    </source>
</evidence>
<reference evidence="6 7" key="1">
    <citation type="submission" date="2017-04" db="EMBL/GenBank/DDBJ databases">
        <title>Burkholderia puraquae sp. nov., a novel Burkholderia cepacia complex species from hospital setting samples.</title>
        <authorList>
            <person name="Martina P."/>
            <person name="Leguizamon M."/>
            <person name="Prieto C."/>
            <person name="Sousa S."/>
            <person name="Montanaro P."/>
            <person name="Draghi W."/>
            <person name="Staembler M."/>
            <person name="Bettiol M."/>
            <person name="Figoli C."/>
            <person name="Palau J."/>
            <person name="Alvarez F."/>
            <person name="Benetti S."/>
            <person name="Anchat E."/>
            <person name="Vescina C."/>
            <person name="Ferreras J."/>
            <person name="Lasch P."/>
            <person name="Lagares A."/>
            <person name="Zorreguieta A."/>
            <person name="Yantorno O."/>
            <person name="Bosch A."/>
        </authorList>
    </citation>
    <scope>NUCLEOTIDE SEQUENCE [LARGE SCALE GENOMIC DNA]</scope>
    <source>
        <strain evidence="6 7">CAMPA 1040</strain>
    </source>
</reference>
<evidence type="ECO:0000313" key="5">
    <source>
        <dbReference type="EMBL" id="CAB3750784.1"/>
    </source>
</evidence>
<gene>
    <name evidence="5" type="primary">rhaS_3</name>
    <name evidence="6" type="ORF">B7G54_05780</name>
    <name evidence="5" type="ORF">LMG29660_01381</name>
</gene>
<evidence type="ECO:0000259" key="4">
    <source>
        <dbReference type="PROSITE" id="PS01124"/>
    </source>
</evidence>
<dbReference type="GO" id="GO:0016491">
    <property type="term" value="F:oxidoreductase activity"/>
    <property type="evidence" value="ECO:0007669"/>
    <property type="project" value="InterPro"/>
</dbReference>
<dbReference type="Proteomes" id="UP000193146">
    <property type="component" value="Unassembled WGS sequence"/>
</dbReference>
<organism evidence="6 7">
    <name type="scientific">Burkholderia puraquae</name>
    <dbReference type="NCBI Taxonomy" id="1904757"/>
    <lineage>
        <taxon>Bacteria</taxon>
        <taxon>Pseudomonadati</taxon>
        <taxon>Pseudomonadota</taxon>
        <taxon>Betaproteobacteria</taxon>
        <taxon>Burkholderiales</taxon>
        <taxon>Burkholderiaceae</taxon>
        <taxon>Burkholderia</taxon>
        <taxon>Burkholderia cepacia complex</taxon>
    </lineage>
</organism>
<dbReference type="PANTHER" id="PTHR46796:SF7">
    <property type="entry name" value="ARAC FAMILY TRANSCRIPTIONAL REGULATOR"/>
    <property type="match status" value="1"/>
</dbReference>
<dbReference type="Proteomes" id="UP000494135">
    <property type="component" value="Unassembled WGS sequence"/>
</dbReference>
<keyword evidence="1" id="KW-0805">Transcription regulation</keyword>
<dbReference type="SUPFAM" id="SSF53720">
    <property type="entry name" value="ALDH-like"/>
    <property type="match status" value="1"/>
</dbReference>
<protein>
    <submittedName>
        <fullName evidence="5">HTH-type transcriptional activator RhaS</fullName>
    </submittedName>
</protein>
<proteinExistence type="predicted"/>
<evidence type="ECO:0000313" key="7">
    <source>
        <dbReference type="Proteomes" id="UP000193146"/>
    </source>
</evidence>
<evidence type="ECO:0000313" key="8">
    <source>
        <dbReference type="Proteomes" id="UP000494135"/>
    </source>
</evidence>
<dbReference type="GO" id="GO:0043565">
    <property type="term" value="F:sequence-specific DNA binding"/>
    <property type="evidence" value="ECO:0007669"/>
    <property type="project" value="InterPro"/>
</dbReference>